<dbReference type="AlphaFoldDB" id="A0ABD1ZDX7"/>
<dbReference type="Proteomes" id="UP001605036">
    <property type="component" value="Unassembled WGS sequence"/>
</dbReference>
<sequence length="70" mass="7637">MSVRLAIAGRWWSVGQIPNSENSGMQAYRPAGRQAPEIAGRAPEVAQRRRVFGAGWTGVYSHPRSLETVG</sequence>
<name>A0ABD1ZDX7_9MARC</name>
<protein>
    <submittedName>
        <fullName evidence="1">Uncharacterized protein</fullName>
    </submittedName>
</protein>
<dbReference type="EMBL" id="JBHFFA010000001">
    <property type="protein sequence ID" value="KAL2649190.1"/>
    <property type="molecule type" value="Genomic_DNA"/>
</dbReference>
<proteinExistence type="predicted"/>
<organism evidence="1 2">
    <name type="scientific">Riccia fluitans</name>
    <dbReference type="NCBI Taxonomy" id="41844"/>
    <lineage>
        <taxon>Eukaryota</taxon>
        <taxon>Viridiplantae</taxon>
        <taxon>Streptophyta</taxon>
        <taxon>Embryophyta</taxon>
        <taxon>Marchantiophyta</taxon>
        <taxon>Marchantiopsida</taxon>
        <taxon>Marchantiidae</taxon>
        <taxon>Marchantiales</taxon>
        <taxon>Ricciaceae</taxon>
        <taxon>Riccia</taxon>
    </lineage>
</organism>
<comment type="caution">
    <text evidence="1">The sequence shown here is derived from an EMBL/GenBank/DDBJ whole genome shotgun (WGS) entry which is preliminary data.</text>
</comment>
<keyword evidence="2" id="KW-1185">Reference proteome</keyword>
<evidence type="ECO:0000313" key="1">
    <source>
        <dbReference type="EMBL" id="KAL2649190.1"/>
    </source>
</evidence>
<reference evidence="1 2" key="1">
    <citation type="submission" date="2024-09" db="EMBL/GenBank/DDBJ databases">
        <title>Chromosome-scale assembly of Riccia fluitans.</title>
        <authorList>
            <person name="Paukszto L."/>
            <person name="Sawicki J."/>
            <person name="Karawczyk K."/>
            <person name="Piernik-Szablinska J."/>
            <person name="Szczecinska M."/>
            <person name="Mazdziarz M."/>
        </authorList>
    </citation>
    <scope>NUCLEOTIDE SEQUENCE [LARGE SCALE GENOMIC DNA]</scope>
    <source>
        <strain evidence="1">Rf_01</strain>
        <tissue evidence="1">Aerial parts of the thallus</tissue>
    </source>
</reference>
<accession>A0ABD1ZDX7</accession>
<evidence type="ECO:0000313" key="2">
    <source>
        <dbReference type="Proteomes" id="UP001605036"/>
    </source>
</evidence>
<gene>
    <name evidence="1" type="ORF">R1flu_017318</name>
</gene>